<keyword evidence="1" id="KW-1133">Transmembrane helix</keyword>
<keyword evidence="1" id="KW-0472">Membrane</keyword>
<proteinExistence type="predicted"/>
<organism evidence="2 3">
    <name type="scientific">Thalassobacillus devorans</name>
    <dbReference type="NCBI Taxonomy" id="279813"/>
    <lineage>
        <taxon>Bacteria</taxon>
        <taxon>Bacillati</taxon>
        <taxon>Bacillota</taxon>
        <taxon>Bacilli</taxon>
        <taxon>Bacillales</taxon>
        <taxon>Bacillaceae</taxon>
        <taxon>Thalassobacillus</taxon>
    </lineage>
</organism>
<dbReference type="Proteomes" id="UP000619534">
    <property type="component" value="Unassembled WGS sequence"/>
</dbReference>
<evidence type="ECO:0000313" key="2">
    <source>
        <dbReference type="EMBL" id="GGD04807.1"/>
    </source>
</evidence>
<sequence length="101" mass="10713">MVSTTLKWVTGILEGLLAIPIAGGLFILGSGWQPLLFMFVLHLITLVFSVKDSRFSAGSVLGLITSVVGVIPGVGWFMHTITAIVLIIDASISSKAMNRAK</sequence>
<comment type="caution">
    <text evidence="2">The sequence shown here is derived from an EMBL/GenBank/DDBJ whole genome shotgun (WGS) entry which is preliminary data.</text>
</comment>
<dbReference type="EMBL" id="BMCJ01000013">
    <property type="protein sequence ID" value="GGD04807.1"/>
    <property type="molecule type" value="Genomic_DNA"/>
</dbReference>
<feature type="transmembrane region" description="Helical" evidence="1">
    <location>
        <begin position="63"/>
        <end position="88"/>
    </location>
</feature>
<evidence type="ECO:0000313" key="3">
    <source>
        <dbReference type="Proteomes" id="UP000619534"/>
    </source>
</evidence>
<accession>A0ABQ1PW07</accession>
<name>A0ABQ1PW07_9BACI</name>
<dbReference type="RefSeq" id="WP_062439606.1">
    <property type="nucleotide sequence ID" value="NZ_BMCJ01000013.1"/>
</dbReference>
<evidence type="ECO:0000256" key="1">
    <source>
        <dbReference type="SAM" id="Phobius"/>
    </source>
</evidence>
<keyword evidence="1" id="KW-0812">Transmembrane</keyword>
<keyword evidence="3" id="KW-1185">Reference proteome</keyword>
<reference evidence="3" key="1">
    <citation type="journal article" date="2019" name="Int. J. Syst. Evol. Microbiol.">
        <title>The Global Catalogue of Microorganisms (GCM) 10K type strain sequencing project: providing services to taxonomists for standard genome sequencing and annotation.</title>
        <authorList>
            <consortium name="The Broad Institute Genomics Platform"/>
            <consortium name="The Broad Institute Genome Sequencing Center for Infectious Disease"/>
            <person name="Wu L."/>
            <person name="Ma J."/>
        </authorList>
    </citation>
    <scope>NUCLEOTIDE SEQUENCE [LARGE SCALE GENOMIC DNA]</scope>
    <source>
        <strain evidence="3">CCM 7282</strain>
    </source>
</reference>
<feature type="transmembrane region" description="Helical" evidence="1">
    <location>
        <begin position="6"/>
        <end position="28"/>
    </location>
</feature>
<protein>
    <submittedName>
        <fullName evidence="2">Uncharacterized protein</fullName>
    </submittedName>
</protein>
<gene>
    <name evidence="2" type="ORF">GCM10007216_39300</name>
</gene>